<accession>A0A810N3G0</accession>
<keyword evidence="3" id="KW-1185">Reference proteome</keyword>
<evidence type="ECO:0000313" key="3">
    <source>
        <dbReference type="Proteomes" id="UP000680866"/>
    </source>
</evidence>
<sequence length="167" mass="17675">MSWLGPALAEEQRDLATMLDTFTVDRDVVLTDNPHVVGALATELAELGIWTLGTEERHGGGGADRVTTAVAMERLGRTWPALGWAATQAHAAIDVLGGDDRFSDVVTAVHTADAAVAVVDTTSRHVRLVSSAGPLHGSVDRIDPAAEAPYLLLLGTTTPRCWSNGRR</sequence>
<evidence type="ECO:0000313" key="2">
    <source>
        <dbReference type="EMBL" id="BCJ68002.1"/>
    </source>
</evidence>
<reference evidence="2" key="1">
    <citation type="submission" date="2020-08" db="EMBL/GenBank/DDBJ databases">
        <title>Whole genome shotgun sequence of Polymorphospora rubra NBRC 101157.</title>
        <authorList>
            <person name="Komaki H."/>
            <person name="Tamura T."/>
        </authorList>
    </citation>
    <scope>NUCLEOTIDE SEQUENCE</scope>
    <source>
        <strain evidence="2">NBRC 101157</strain>
    </source>
</reference>
<dbReference type="Proteomes" id="UP000680866">
    <property type="component" value="Chromosome"/>
</dbReference>
<dbReference type="InterPro" id="IPR037069">
    <property type="entry name" value="AcylCoA_DH/ox_N_sf"/>
</dbReference>
<dbReference type="AlphaFoldDB" id="A0A810N3G0"/>
<dbReference type="GO" id="GO:0050660">
    <property type="term" value="F:flavin adenine dinucleotide binding"/>
    <property type="evidence" value="ECO:0007669"/>
    <property type="project" value="InterPro"/>
</dbReference>
<evidence type="ECO:0000259" key="1">
    <source>
        <dbReference type="Pfam" id="PF02771"/>
    </source>
</evidence>
<organism evidence="2 3">
    <name type="scientific">Polymorphospora rubra</name>
    <dbReference type="NCBI Taxonomy" id="338584"/>
    <lineage>
        <taxon>Bacteria</taxon>
        <taxon>Bacillati</taxon>
        <taxon>Actinomycetota</taxon>
        <taxon>Actinomycetes</taxon>
        <taxon>Micromonosporales</taxon>
        <taxon>Micromonosporaceae</taxon>
        <taxon>Polymorphospora</taxon>
    </lineage>
</organism>
<dbReference type="Gene3D" id="1.10.540.10">
    <property type="entry name" value="Acyl-CoA dehydrogenase/oxidase, N-terminal domain"/>
    <property type="match status" value="1"/>
</dbReference>
<dbReference type="InterPro" id="IPR013786">
    <property type="entry name" value="AcylCoA_DH/ox_N"/>
</dbReference>
<gene>
    <name evidence="2" type="ORF">Prubr_50230</name>
</gene>
<proteinExistence type="predicted"/>
<dbReference type="Pfam" id="PF02771">
    <property type="entry name" value="Acyl-CoA_dh_N"/>
    <property type="match status" value="1"/>
</dbReference>
<feature type="domain" description="Acyl-CoA dehydrogenase/oxidase N-terminal" evidence="1">
    <location>
        <begin position="35"/>
        <end position="91"/>
    </location>
</feature>
<dbReference type="RefSeq" id="WP_212817274.1">
    <property type="nucleotide sequence ID" value="NZ_AP023359.1"/>
</dbReference>
<dbReference type="InterPro" id="IPR009100">
    <property type="entry name" value="AcylCoA_DH/oxidase_NM_dom_sf"/>
</dbReference>
<dbReference type="EMBL" id="AP023359">
    <property type="protein sequence ID" value="BCJ68002.1"/>
    <property type="molecule type" value="Genomic_DNA"/>
</dbReference>
<protein>
    <recommendedName>
        <fullName evidence="1">Acyl-CoA dehydrogenase/oxidase N-terminal domain-containing protein</fullName>
    </recommendedName>
</protein>
<dbReference type="KEGG" id="pry:Prubr_50230"/>
<dbReference type="SUPFAM" id="SSF56645">
    <property type="entry name" value="Acyl-CoA dehydrogenase NM domain-like"/>
    <property type="match status" value="1"/>
</dbReference>
<dbReference type="GO" id="GO:0016627">
    <property type="term" value="F:oxidoreductase activity, acting on the CH-CH group of donors"/>
    <property type="evidence" value="ECO:0007669"/>
    <property type="project" value="InterPro"/>
</dbReference>
<name>A0A810N3G0_9ACTN</name>